<feature type="transmembrane region" description="Helical" evidence="8">
    <location>
        <begin position="355"/>
        <end position="374"/>
    </location>
</feature>
<feature type="transmembrane region" description="Helical" evidence="8">
    <location>
        <begin position="214"/>
        <end position="232"/>
    </location>
</feature>
<keyword evidence="5 8" id="KW-0812">Transmembrane</keyword>
<dbReference type="GO" id="GO:0016763">
    <property type="term" value="F:pentosyltransferase activity"/>
    <property type="evidence" value="ECO:0007669"/>
    <property type="project" value="TreeGrafter"/>
</dbReference>
<reference evidence="9 10" key="1">
    <citation type="submission" date="2020-10" db="EMBL/GenBank/DDBJ databases">
        <title>Connecting structure to function with the recovery of over 1000 high-quality activated sludge metagenome-assembled genomes encoding full-length rRNA genes using long-read sequencing.</title>
        <authorList>
            <person name="Singleton C.M."/>
            <person name="Petriglieri F."/>
            <person name="Kristensen J.M."/>
            <person name="Kirkegaard R.H."/>
            <person name="Michaelsen T.Y."/>
            <person name="Andersen M.H."/>
            <person name="Karst S.M."/>
            <person name="Dueholm M.S."/>
            <person name="Nielsen P.H."/>
            <person name="Albertsen M."/>
        </authorList>
    </citation>
    <scope>NUCLEOTIDE SEQUENCE [LARGE SCALE GENOMIC DNA]</scope>
    <source>
        <strain evidence="9">Ribe_18-Q3-R11-54_MAXAC.273</strain>
    </source>
</reference>
<feature type="transmembrane region" description="Helical" evidence="8">
    <location>
        <begin position="386"/>
        <end position="406"/>
    </location>
</feature>
<feature type="transmembrane region" description="Helical" evidence="8">
    <location>
        <begin position="172"/>
        <end position="202"/>
    </location>
</feature>
<evidence type="ECO:0000256" key="1">
    <source>
        <dbReference type="ARBA" id="ARBA00004651"/>
    </source>
</evidence>
<feature type="transmembrane region" description="Helical" evidence="8">
    <location>
        <begin position="115"/>
        <end position="133"/>
    </location>
</feature>
<keyword evidence="6 8" id="KW-1133">Transmembrane helix</keyword>
<feature type="transmembrane region" description="Helical" evidence="8">
    <location>
        <begin position="326"/>
        <end position="343"/>
    </location>
</feature>
<gene>
    <name evidence="9" type="ORF">IPP15_08775</name>
</gene>
<keyword evidence="2" id="KW-1003">Cell membrane</keyword>
<accession>A0A9D7SX61</accession>
<evidence type="ECO:0000313" key="10">
    <source>
        <dbReference type="Proteomes" id="UP000808337"/>
    </source>
</evidence>
<dbReference type="GO" id="GO:0005886">
    <property type="term" value="C:plasma membrane"/>
    <property type="evidence" value="ECO:0007669"/>
    <property type="project" value="UniProtKB-SubCell"/>
</dbReference>
<keyword evidence="7 8" id="KW-0472">Membrane</keyword>
<evidence type="ECO:0000256" key="4">
    <source>
        <dbReference type="ARBA" id="ARBA00022679"/>
    </source>
</evidence>
<sequence>MKRYLSYIPVSALTGMALLLCLPAFLLNLGSVAFIGDEGIRTLVALEMKLSGHYLVPTLNGEGYFNKPPLYNWFIVLMSGLFGHFGEWPTRMTTLIFLGAFGWTVYFFMRKHVDRLTAISLAFMLITSGRILFWDSMLGLIDICFSWIVFLNFMALYHLGKEGRWKWMFISSYFLCSIAFLLKGLPAVVFQCISIFTTLFFYKVFRKKIFSTDHFIGAGLGLLPMLVYYILYASQVSLKNVFSILWDQSVQRTGVHYGILKTITHVFAFPFEQTYHFLPWSLLIATFFHPRFRQWLRQNPFVHFCFWMLIANLPVYWLSVQVYPRYLLMFLPLFNLIGLYILQQTMETNQKWWTIFHYTFTFLSGIVVAMILLMPLNSRVYSIQGIFLIWIIASLLMLICFAGVLFDSKRMFLWVAITLLVTRSVFNYVVLPLRAHDFTENRCREDCMRLAAAHGDKAWFIFGKTEVHEVARYYTSGYKNQIIRKTESIQDSTGYYITDLSLYPDFPGEKIDSLVLERGEVIAFMKVAHQ</sequence>
<feature type="transmembrane region" description="Helical" evidence="8">
    <location>
        <begin position="140"/>
        <end position="160"/>
    </location>
</feature>
<dbReference type="AlphaFoldDB" id="A0A9D7SX61"/>
<feature type="transmembrane region" description="Helical" evidence="8">
    <location>
        <begin position="301"/>
        <end position="319"/>
    </location>
</feature>
<evidence type="ECO:0008006" key="11">
    <source>
        <dbReference type="Google" id="ProtNLM"/>
    </source>
</evidence>
<keyword evidence="3" id="KW-0328">Glycosyltransferase</keyword>
<name>A0A9D7SX61_9BACT</name>
<dbReference type="GO" id="GO:0009103">
    <property type="term" value="P:lipopolysaccharide biosynthetic process"/>
    <property type="evidence" value="ECO:0007669"/>
    <property type="project" value="UniProtKB-ARBA"/>
</dbReference>
<keyword evidence="4" id="KW-0808">Transferase</keyword>
<comment type="caution">
    <text evidence="9">The sequence shown here is derived from an EMBL/GenBank/DDBJ whole genome shotgun (WGS) entry which is preliminary data.</text>
</comment>
<evidence type="ECO:0000256" key="5">
    <source>
        <dbReference type="ARBA" id="ARBA00022692"/>
    </source>
</evidence>
<dbReference type="Proteomes" id="UP000808337">
    <property type="component" value="Unassembled WGS sequence"/>
</dbReference>
<protein>
    <recommendedName>
        <fullName evidence="11">Glycosyltransferase RgtA/B/C/D-like domain-containing protein</fullName>
    </recommendedName>
</protein>
<dbReference type="InterPro" id="IPR050297">
    <property type="entry name" value="LipidA_mod_glycosyltrf_83"/>
</dbReference>
<evidence type="ECO:0000313" key="9">
    <source>
        <dbReference type="EMBL" id="MBK9982504.1"/>
    </source>
</evidence>
<dbReference type="GO" id="GO:0010041">
    <property type="term" value="P:response to iron(III) ion"/>
    <property type="evidence" value="ECO:0007669"/>
    <property type="project" value="TreeGrafter"/>
</dbReference>
<evidence type="ECO:0000256" key="3">
    <source>
        <dbReference type="ARBA" id="ARBA00022676"/>
    </source>
</evidence>
<dbReference type="EMBL" id="JADKGY010000006">
    <property type="protein sequence ID" value="MBK9982504.1"/>
    <property type="molecule type" value="Genomic_DNA"/>
</dbReference>
<proteinExistence type="predicted"/>
<feature type="transmembrane region" description="Helical" evidence="8">
    <location>
        <begin position="412"/>
        <end position="431"/>
    </location>
</feature>
<evidence type="ECO:0000256" key="8">
    <source>
        <dbReference type="SAM" id="Phobius"/>
    </source>
</evidence>
<evidence type="ECO:0000256" key="7">
    <source>
        <dbReference type="ARBA" id="ARBA00023136"/>
    </source>
</evidence>
<dbReference type="PANTHER" id="PTHR33908:SF3">
    <property type="entry name" value="UNDECAPRENYL PHOSPHATE-ALPHA-4-AMINO-4-DEOXY-L-ARABINOSE ARABINOSYL TRANSFERASE"/>
    <property type="match status" value="1"/>
</dbReference>
<dbReference type="PANTHER" id="PTHR33908">
    <property type="entry name" value="MANNOSYLTRANSFERASE YKCB-RELATED"/>
    <property type="match status" value="1"/>
</dbReference>
<organism evidence="9 10">
    <name type="scientific">Candidatus Opimibacter skivensis</name>
    <dbReference type="NCBI Taxonomy" id="2982028"/>
    <lineage>
        <taxon>Bacteria</taxon>
        <taxon>Pseudomonadati</taxon>
        <taxon>Bacteroidota</taxon>
        <taxon>Saprospiria</taxon>
        <taxon>Saprospirales</taxon>
        <taxon>Saprospiraceae</taxon>
        <taxon>Candidatus Opimibacter</taxon>
    </lineage>
</organism>
<feature type="transmembrane region" description="Helical" evidence="8">
    <location>
        <begin position="92"/>
        <end position="109"/>
    </location>
</feature>
<evidence type="ECO:0000256" key="6">
    <source>
        <dbReference type="ARBA" id="ARBA00022989"/>
    </source>
</evidence>
<evidence type="ECO:0000256" key="2">
    <source>
        <dbReference type="ARBA" id="ARBA00022475"/>
    </source>
</evidence>
<comment type="subcellular location">
    <subcellularLocation>
        <location evidence="1">Cell membrane</location>
        <topology evidence="1">Multi-pass membrane protein</topology>
    </subcellularLocation>
</comment>